<gene>
    <name evidence="6" type="ORF">PSON_ATCC_30995.1.T1010208</name>
</gene>
<evidence type="ECO:0000313" key="6">
    <source>
        <dbReference type="EMBL" id="CAD8112829.1"/>
    </source>
</evidence>
<evidence type="ECO:0000256" key="1">
    <source>
        <dbReference type="ARBA" id="ARBA00004370"/>
    </source>
</evidence>
<dbReference type="Pfam" id="PF00071">
    <property type="entry name" value="Ras"/>
    <property type="match status" value="1"/>
</dbReference>
<dbReference type="PROSITE" id="PS00761">
    <property type="entry name" value="SPASE_I_3"/>
    <property type="match status" value="1"/>
</dbReference>
<dbReference type="Proteomes" id="UP000692954">
    <property type="component" value="Unassembled WGS sequence"/>
</dbReference>
<comment type="subcellular location">
    <subcellularLocation>
        <location evidence="1">Membrane</location>
    </subcellularLocation>
</comment>
<dbReference type="InterPro" id="IPR019758">
    <property type="entry name" value="Pept_S26A_signal_pept_1_CS"/>
</dbReference>
<accession>A0A8S1QAR3</accession>
<keyword evidence="4" id="KW-0812">Transmembrane</keyword>
<proteinExistence type="predicted"/>
<evidence type="ECO:0000256" key="4">
    <source>
        <dbReference type="SAM" id="Phobius"/>
    </source>
</evidence>
<feature type="transmembrane region" description="Helical" evidence="4">
    <location>
        <begin position="264"/>
        <end position="285"/>
    </location>
</feature>
<dbReference type="GO" id="GO:0042720">
    <property type="term" value="C:mitochondrial inner membrane peptidase complex"/>
    <property type="evidence" value="ECO:0007669"/>
    <property type="project" value="TreeGrafter"/>
</dbReference>
<dbReference type="GO" id="GO:0003924">
    <property type="term" value="F:GTPase activity"/>
    <property type="evidence" value="ECO:0007669"/>
    <property type="project" value="InterPro"/>
</dbReference>
<keyword evidence="7" id="KW-1185">Reference proteome</keyword>
<dbReference type="GO" id="GO:0006465">
    <property type="term" value="P:signal peptide processing"/>
    <property type="evidence" value="ECO:0007669"/>
    <property type="project" value="InterPro"/>
</dbReference>
<organism evidence="6 7">
    <name type="scientific">Paramecium sonneborni</name>
    <dbReference type="NCBI Taxonomy" id="65129"/>
    <lineage>
        <taxon>Eukaryota</taxon>
        <taxon>Sar</taxon>
        <taxon>Alveolata</taxon>
        <taxon>Ciliophora</taxon>
        <taxon>Intramacronucleata</taxon>
        <taxon>Oligohymenophorea</taxon>
        <taxon>Peniculida</taxon>
        <taxon>Parameciidae</taxon>
        <taxon>Paramecium</taxon>
    </lineage>
</organism>
<dbReference type="PANTHER" id="PTHR12383:SF16">
    <property type="entry name" value="MITOCHONDRIAL INNER MEMBRANE PROTEASE SUBUNIT 1"/>
    <property type="match status" value="1"/>
</dbReference>
<protein>
    <recommendedName>
        <fullName evidence="5">Peptidase S26 domain-containing protein</fullName>
    </recommendedName>
</protein>
<dbReference type="SMART" id="SM00175">
    <property type="entry name" value="RAB"/>
    <property type="match status" value="1"/>
</dbReference>
<keyword evidence="4" id="KW-1133">Transmembrane helix</keyword>
<dbReference type="GO" id="GO:0004252">
    <property type="term" value="F:serine-type endopeptidase activity"/>
    <property type="evidence" value="ECO:0007669"/>
    <property type="project" value="InterPro"/>
</dbReference>
<dbReference type="PROSITE" id="PS51419">
    <property type="entry name" value="RAB"/>
    <property type="match status" value="1"/>
</dbReference>
<dbReference type="Pfam" id="PF10502">
    <property type="entry name" value="Peptidase_S26"/>
    <property type="match status" value="2"/>
</dbReference>
<dbReference type="AlphaFoldDB" id="A0A8S1QAR3"/>
<dbReference type="EMBL" id="CAJJDN010000101">
    <property type="protein sequence ID" value="CAD8112829.1"/>
    <property type="molecule type" value="Genomic_DNA"/>
</dbReference>
<comment type="caution">
    <text evidence="6">The sequence shown here is derived from an EMBL/GenBank/DDBJ whole genome shotgun (WGS) entry which is preliminary data.</text>
</comment>
<dbReference type="PANTHER" id="PTHR12383">
    <property type="entry name" value="PROTEASE FAMILY S26 MITOCHONDRIAL INNER MEMBRANE PROTEASE-RELATED"/>
    <property type="match status" value="1"/>
</dbReference>
<sequence>MLSTLKQILAKQKDILMIIPAFCSYYLLTEHVISFELSEGQSMHPTVQNGELVVVQRALYKIQKGDIIIAKSPSRPDLTVCKRIIHLEDEIDPYGNKIPKNHVWIEGDNRKVSFDSKNHGPIPINLIQGRYYQINLLNVINFIYNLSYYYNQVILVGDSKVGNSSFFIRAMKNITPQQSKSTIGVEYASKQIVYKEQLITLKIWDTAGSEKYKSVTSKYYSNYLVIFFNHKEHYYFMIQLIYILMKTYKIGLKIQIIMQMYLQLLLLLVINWILWMMLKIFVVFLKIKYNKCANNKIYFMQNFDCNW</sequence>
<feature type="domain" description="Peptidase S26" evidence="5">
    <location>
        <begin position="95"/>
        <end position="130"/>
    </location>
</feature>
<reference evidence="6" key="1">
    <citation type="submission" date="2021-01" db="EMBL/GenBank/DDBJ databases">
        <authorList>
            <consortium name="Genoscope - CEA"/>
            <person name="William W."/>
        </authorList>
    </citation>
    <scope>NUCLEOTIDE SEQUENCE</scope>
</reference>
<evidence type="ECO:0000259" key="5">
    <source>
        <dbReference type="Pfam" id="PF10502"/>
    </source>
</evidence>
<evidence type="ECO:0000313" key="7">
    <source>
        <dbReference type="Proteomes" id="UP000692954"/>
    </source>
</evidence>
<evidence type="ECO:0000256" key="2">
    <source>
        <dbReference type="ARBA" id="ARBA00022801"/>
    </source>
</evidence>
<dbReference type="OrthoDB" id="308440at2759"/>
<name>A0A8S1QAR3_9CILI</name>
<dbReference type="GO" id="GO:0006627">
    <property type="term" value="P:protein processing involved in protein targeting to mitochondrion"/>
    <property type="evidence" value="ECO:0007669"/>
    <property type="project" value="TreeGrafter"/>
</dbReference>
<dbReference type="InterPro" id="IPR052064">
    <property type="entry name" value="Mito_IMP1_subunit"/>
</dbReference>
<keyword evidence="3 4" id="KW-0472">Membrane</keyword>
<dbReference type="InterPro" id="IPR019533">
    <property type="entry name" value="Peptidase_S26"/>
</dbReference>
<keyword evidence="2" id="KW-0378">Hydrolase</keyword>
<dbReference type="CDD" id="cd06530">
    <property type="entry name" value="S26_SPase_I"/>
    <property type="match status" value="1"/>
</dbReference>
<feature type="domain" description="Peptidase S26" evidence="5">
    <location>
        <begin position="15"/>
        <end position="86"/>
    </location>
</feature>
<dbReference type="GO" id="GO:0005525">
    <property type="term" value="F:GTP binding"/>
    <property type="evidence" value="ECO:0007669"/>
    <property type="project" value="InterPro"/>
</dbReference>
<dbReference type="InterPro" id="IPR001806">
    <property type="entry name" value="Small_GTPase"/>
</dbReference>
<evidence type="ECO:0000256" key="3">
    <source>
        <dbReference type="ARBA" id="ARBA00023136"/>
    </source>
</evidence>